<keyword evidence="6" id="KW-1185">Reference proteome</keyword>
<dbReference type="KEGG" id="slr:L21SP2_0406"/>
<dbReference type="EMBL" id="CP006939">
    <property type="protein sequence ID" value="AHC13838.1"/>
    <property type="molecule type" value="Genomic_DNA"/>
</dbReference>
<reference evidence="5 6" key="1">
    <citation type="journal article" date="2015" name="Stand. Genomic Sci.">
        <title>Complete genome sequence and description of Salinispira pacifica gen. nov., sp. nov., a novel spirochaete isolated form a hypersaline microbial mat.</title>
        <authorList>
            <person name="Ben Hania W."/>
            <person name="Joseph M."/>
            <person name="Schumann P."/>
            <person name="Bunk B."/>
            <person name="Fiebig A."/>
            <person name="Sproer C."/>
            <person name="Klenk H.P."/>
            <person name="Fardeau M.L."/>
            <person name="Spring S."/>
        </authorList>
    </citation>
    <scope>NUCLEOTIDE SEQUENCE [LARGE SCALE GENOMIC DNA]</scope>
    <source>
        <strain evidence="5 6">L21-RPul-D2</strain>
    </source>
</reference>
<dbReference type="Proteomes" id="UP000018680">
    <property type="component" value="Chromosome"/>
</dbReference>
<evidence type="ECO:0000256" key="2">
    <source>
        <dbReference type="SAM" id="Coils"/>
    </source>
</evidence>
<dbReference type="NCBIfam" id="NF005507">
    <property type="entry name" value="PRK07119.1"/>
    <property type="match status" value="1"/>
</dbReference>
<feature type="domain" description="Pyruvate:ferredoxin oxidoreductase core" evidence="4">
    <location>
        <begin position="240"/>
        <end position="334"/>
    </location>
</feature>
<evidence type="ECO:0000259" key="3">
    <source>
        <dbReference type="Pfam" id="PF01855"/>
    </source>
</evidence>
<evidence type="ECO:0000313" key="5">
    <source>
        <dbReference type="EMBL" id="AHC13838.1"/>
    </source>
</evidence>
<name>V5WDD7_9SPIO</name>
<dbReference type="SUPFAM" id="SSF52922">
    <property type="entry name" value="TK C-terminal domain-like"/>
    <property type="match status" value="1"/>
</dbReference>
<dbReference type="InterPro" id="IPR052368">
    <property type="entry name" value="2-oxoacid_oxidoreductase"/>
</dbReference>
<dbReference type="InterPro" id="IPR002880">
    <property type="entry name" value="Pyrv_Fd/Flavodoxin_OxRdtase_N"/>
</dbReference>
<dbReference type="Gene3D" id="3.40.50.920">
    <property type="match status" value="1"/>
</dbReference>
<dbReference type="RefSeq" id="WP_024266770.1">
    <property type="nucleotide sequence ID" value="NC_023035.1"/>
</dbReference>
<sequence length="349" mass="38214">MKGNEAVIYGAILGGSTHFFGYPITPASEIAHAAAELFPKSGRHFLQAESEVSVISMLFGAASAGSRVMTASSGPGIALMAEGLSYLAGAELPCVLVDVQRAGPGLGNIWPEQSDYNMVVKGGGHGNYRNIVLAPNSAQEMCDFTYKAFELADRYRMTVFVLSDAYIGQMMEPVAFPEQVKHVDRHDWALYGDTESRENLITSIHMNRDLLSDHNKKLMQKYAGLEDEIVDFEEYRLEDAQFAIIAYGISSRIAHTAVDELRSKGIAAGLLRPKTLFPLPETRIRRLASEVEQISVMELSDGQLCQDVQRIVAEKVPVHPYLWMGGVVPPVEEVVARAEADAAARPVKV</sequence>
<evidence type="ECO:0000313" key="6">
    <source>
        <dbReference type="Proteomes" id="UP000018680"/>
    </source>
</evidence>
<dbReference type="InterPro" id="IPR033412">
    <property type="entry name" value="PFOR_II"/>
</dbReference>
<dbReference type="Pfam" id="PF17147">
    <property type="entry name" value="PFOR_II"/>
    <property type="match status" value="1"/>
</dbReference>
<dbReference type="Pfam" id="PF01855">
    <property type="entry name" value="POR_N"/>
    <property type="match status" value="1"/>
</dbReference>
<dbReference type="eggNOG" id="COG0674">
    <property type="taxonomic scope" value="Bacteria"/>
</dbReference>
<dbReference type="GO" id="GO:0047553">
    <property type="term" value="F:2-oxoglutarate synthase activity"/>
    <property type="evidence" value="ECO:0007669"/>
    <property type="project" value="UniProtKB-EC"/>
</dbReference>
<dbReference type="HOGENOM" id="CLU_017038_0_0_12"/>
<feature type="domain" description="Pyruvate flavodoxin/ferredoxin oxidoreductase pyrimidine binding" evidence="3">
    <location>
        <begin position="10"/>
        <end position="223"/>
    </location>
</feature>
<dbReference type="PANTHER" id="PTHR43088:SF1">
    <property type="entry name" value="SUBUNIT OF PYRUVATE:FLAVODOXIN OXIDOREDUCTASE"/>
    <property type="match status" value="1"/>
</dbReference>
<dbReference type="PANTHER" id="PTHR43088">
    <property type="entry name" value="SUBUNIT OF PYRUVATE:FLAVODOXIN OXIDOREDUCTASE-RELATED"/>
    <property type="match status" value="1"/>
</dbReference>
<evidence type="ECO:0000256" key="1">
    <source>
        <dbReference type="ARBA" id="ARBA00023002"/>
    </source>
</evidence>
<dbReference type="SUPFAM" id="SSF52518">
    <property type="entry name" value="Thiamin diphosphate-binding fold (THDP-binding)"/>
    <property type="match status" value="1"/>
</dbReference>
<protein>
    <submittedName>
        <fullName evidence="5">2-oxoglutarate oxidoreductase, alpha subunit</fullName>
        <ecNumber evidence="5">1.2.7.3</ecNumber>
    </submittedName>
</protein>
<feature type="coiled-coil region" evidence="2">
    <location>
        <begin position="208"/>
        <end position="235"/>
    </location>
</feature>
<dbReference type="PATRIC" id="fig|1307761.3.peg.406"/>
<dbReference type="CDD" id="cd07034">
    <property type="entry name" value="TPP_PYR_PFOR_IOR-alpha_like"/>
    <property type="match status" value="1"/>
</dbReference>
<dbReference type="STRING" id="1307761.L21SP2_0406"/>
<evidence type="ECO:0000259" key="4">
    <source>
        <dbReference type="Pfam" id="PF17147"/>
    </source>
</evidence>
<accession>V5WDD7</accession>
<dbReference type="InterPro" id="IPR029061">
    <property type="entry name" value="THDP-binding"/>
</dbReference>
<dbReference type="AlphaFoldDB" id="V5WDD7"/>
<organism evidence="5 6">
    <name type="scientific">Salinispira pacifica</name>
    <dbReference type="NCBI Taxonomy" id="1307761"/>
    <lineage>
        <taxon>Bacteria</taxon>
        <taxon>Pseudomonadati</taxon>
        <taxon>Spirochaetota</taxon>
        <taxon>Spirochaetia</taxon>
        <taxon>Spirochaetales</taxon>
        <taxon>Spirochaetaceae</taxon>
        <taxon>Salinispira</taxon>
    </lineage>
</organism>
<dbReference type="Gene3D" id="3.40.50.970">
    <property type="match status" value="1"/>
</dbReference>
<gene>
    <name evidence="5" type="ORF">L21SP2_0406</name>
</gene>
<keyword evidence="1 5" id="KW-0560">Oxidoreductase</keyword>
<keyword evidence="2" id="KW-0175">Coiled coil</keyword>
<dbReference type="InterPro" id="IPR009014">
    <property type="entry name" value="Transketo_C/PFOR_II"/>
</dbReference>
<dbReference type="EC" id="1.2.7.3" evidence="5"/>
<proteinExistence type="predicted"/>